<feature type="compositionally biased region" description="Basic residues" evidence="2">
    <location>
        <begin position="367"/>
        <end position="380"/>
    </location>
</feature>
<name>A0A086ZWA8_9BIFI</name>
<dbReference type="STRING" id="1437609.BCAL_2183"/>
<accession>A0A086ZWA8</accession>
<dbReference type="eggNOG" id="COG0675">
    <property type="taxonomic scope" value="Bacteria"/>
</dbReference>
<dbReference type="GO" id="GO:0003677">
    <property type="term" value="F:DNA binding"/>
    <property type="evidence" value="ECO:0007669"/>
    <property type="project" value="UniProtKB-KW"/>
</dbReference>
<dbReference type="EMBL" id="JGYS01000025">
    <property type="protein sequence ID" value="KFI50808.1"/>
    <property type="molecule type" value="Genomic_DNA"/>
</dbReference>
<evidence type="ECO:0000256" key="1">
    <source>
        <dbReference type="ARBA" id="ARBA00023125"/>
    </source>
</evidence>
<dbReference type="InterPro" id="IPR010095">
    <property type="entry name" value="Cas12f1-like_TNB"/>
</dbReference>
<gene>
    <name evidence="4" type="ORF">BCAL_2183</name>
</gene>
<comment type="caution">
    <text evidence="4">The sequence shown here is derived from an EMBL/GenBank/DDBJ whole genome shotgun (WGS) entry which is preliminary data.</text>
</comment>
<reference evidence="4 5" key="1">
    <citation type="submission" date="2014-03" db="EMBL/GenBank/DDBJ databases">
        <title>Genomics of Bifidobacteria.</title>
        <authorList>
            <person name="Ventura M."/>
            <person name="Milani C."/>
            <person name="Lugli G.A."/>
        </authorList>
    </citation>
    <scope>NUCLEOTIDE SEQUENCE [LARGE SCALE GENOMIC DNA]</scope>
    <source>
        <strain evidence="4 5">DSM 23973</strain>
    </source>
</reference>
<dbReference type="Pfam" id="PF07282">
    <property type="entry name" value="Cas12f1-like_TNB"/>
    <property type="match status" value="1"/>
</dbReference>
<evidence type="ECO:0000256" key="2">
    <source>
        <dbReference type="SAM" id="MobiDB-lite"/>
    </source>
</evidence>
<dbReference type="RefSeq" id="WP_081887450.1">
    <property type="nucleotide sequence ID" value="NZ_JGYS01000025.1"/>
</dbReference>
<dbReference type="Proteomes" id="UP000029072">
    <property type="component" value="Unassembled WGS sequence"/>
</dbReference>
<protein>
    <submittedName>
        <fullName evidence="4">Transposase DNA-binding domain protein</fullName>
    </submittedName>
</protein>
<organism evidence="4 5">
    <name type="scientific">Bifidobacterium callitrichos DSM 23973</name>
    <dbReference type="NCBI Taxonomy" id="1437609"/>
    <lineage>
        <taxon>Bacteria</taxon>
        <taxon>Bacillati</taxon>
        <taxon>Actinomycetota</taxon>
        <taxon>Actinomycetes</taxon>
        <taxon>Bifidobacteriales</taxon>
        <taxon>Bifidobacteriaceae</taxon>
        <taxon>Bifidobacterium</taxon>
    </lineage>
</organism>
<feature type="domain" description="Cas12f1-like TNB" evidence="3">
    <location>
        <begin position="281"/>
        <end position="346"/>
    </location>
</feature>
<evidence type="ECO:0000259" key="3">
    <source>
        <dbReference type="Pfam" id="PF07282"/>
    </source>
</evidence>
<evidence type="ECO:0000313" key="5">
    <source>
        <dbReference type="Proteomes" id="UP000029072"/>
    </source>
</evidence>
<keyword evidence="1 4" id="KW-0238">DNA-binding</keyword>
<proteinExistence type="predicted"/>
<feature type="region of interest" description="Disordered" evidence="2">
    <location>
        <begin position="354"/>
        <end position="440"/>
    </location>
</feature>
<dbReference type="AlphaFoldDB" id="A0A086ZWA8"/>
<evidence type="ECO:0000313" key="4">
    <source>
        <dbReference type="EMBL" id="KFI50808.1"/>
    </source>
</evidence>
<dbReference type="OrthoDB" id="3381577at2"/>
<sequence>MAETRTGRGRLDELGWGTASCEDVSDRLGVKVDPQLFANVSAHGGHSDLPTVTRARFPYDQSNNNSCRQGEPDAREGLVTYRRMAVAGRFLDVTLSFPRLRERYPGMVRISRPTMRRMRDGRIVFDVTVFTARRETGDVSKTPHVVGFDFNADWHGGISGARLSYNGLVGRELVAGVDTIRQQRSLERLYVEYRRCLGKLKRLMPWQRPSDPDDPAQVEAHPRWRRLYEQSLLLRDKMYRIKNLLDWRYAHDIIDHARPGELIAVERLDMFDASGRYEFRHGRQLDRLDHVAAKKGRRVVKVNPAHTSDTCPWCGTRIPDLGKAREYRCPGCCRLVRRDYGAAVNIASRGCRYLGHRKTEPTPPKGRPTRKRPKLTRKRHSGVDHEHSSGTGKGPASFHTIGQPGVVTAIIRNTRKRTTTRTSSGVATRLRQEPQLPHSR</sequence>